<keyword evidence="4" id="KW-1185">Reference proteome</keyword>
<dbReference type="Proteomes" id="UP000320333">
    <property type="component" value="Unassembled WGS sequence"/>
</dbReference>
<dbReference type="OrthoDB" id="3176531at2759"/>
<protein>
    <recommendedName>
        <fullName evidence="5">G-protein coupled receptors family 1 profile domain-containing protein</fullName>
    </recommendedName>
</protein>
<organism evidence="3 4">
    <name type="scientific">Chytriomyces confervae</name>
    <dbReference type="NCBI Taxonomy" id="246404"/>
    <lineage>
        <taxon>Eukaryota</taxon>
        <taxon>Fungi</taxon>
        <taxon>Fungi incertae sedis</taxon>
        <taxon>Chytridiomycota</taxon>
        <taxon>Chytridiomycota incertae sedis</taxon>
        <taxon>Chytridiomycetes</taxon>
        <taxon>Chytridiales</taxon>
        <taxon>Chytriomycetaceae</taxon>
        <taxon>Chytriomyces</taxon>
    </lineage>
</organism>
<feature type="region of interest" description="Disordered" evidence="1">
    <location>
        <begin position="412"/>
        <end position="440"/>
    </location>
</feature>
<comment type="caution">
    <text evidence="3">The sequence shown here is derived from an EMBL/GenBank/DDBJ whole genome shotgun (WGS) entry which is preliminary data.</text>
</comment>
<name>A0A507FHA4_9FUNG</name>
<feature type="transmembrane region" description="Helical" evidence="2">
    <location>
        <begin position="157"/>
        <end position="181"/>
    </location>
</feature>
<dbReference type="Gene3D" id="1.20.1070.10">
    <property type="entry name" value="Rhodopsin 7-helix transmembrane proteins"/>
    <property type="match status" value="1"/>
</dbReference>
<dbReference type="EMBL" id="QEAP01000099">
    <property type="protein sequence ID" value="TPX75015.1"/>
    <property type="molecule type" value="Genomic_DNA"/>
</dbReference>
<keyword evidence="2" id="KW-0472">Membrane</keyword>
<feature type="transmembrane region" description="Helical" evidence="2">
    <location>
        <begin position="32"/>
        <end position="61"/>
    </location>
</feature>
<keyword evidence="2" id="KW-1133">Transmembrane helix</keyword>
<feature type="transmembrane region" description="Helical" evidence="2">
    <location>
        <begin position="302"/>
        <end position="322"/>
    </location>
</feature>
<evidence type="ECO:0000256" key="2">
    <source>
        <dbReference type="SAM" id="Phobius"/>
    </source>
</evidence>
<sequence>MSNSSMSAGTEMGGSSDLKAASDMALHATGHFVAVNIAILVIYSVALLLNGGVVATVLIFRRRSLLTTRLQRIVFFLILSCFAWSFVNVSASMLQLFCGYGSGRISPTAYTGVTTTMAVGTHVFMLNCFNGGILLAYERYKRIADPSYDSRKPFIEWILLALALILASLFATFFATCPFYDGLSPSEDVEFRYWVWAMIAFCIIYISIVILLYSWAFLHVRRIMNELKAANLNRSDTDTNDSASAEANVRIDQSILKGCVGITVGFFVCYSPAMSYYCLLYAKLYGGEQGSFEPSSLAPLHLLVYIAGSMDAIVTPSLILWFQRDMRRACLEVVFKKYDMADPKNKQKITFQLRMSHHGNDVIHISKIQDENKRRKTAIHFPSRMLLVAGIFAACLTVTLILAGSVPGHTEKRESDALSGISTNHVPEQPPHPRSQKPNCPKWEMFNVKEHGDKDFSLNCRVISPQVNGFEIKLCESMRECGQGYFLLKRLDKAQCTKAMTRSISWDYEFEAWMKKEIGPDAFVITFSGPQRAAPSDWRHLGNCNYKHPFRLTNTGNYTVSIIHSHENFEAIQETERTWLRPVNNHLLTDWPMDVCSNHCKPFTSDVIEAMSLPVCNRFLATQGVYLRSVEGHMLEREKYKLENYNIPYYWHPLACKYDQLFELGSDNKCHANNRSIKFFGDSQVRVSWDVTDRRMAGTRDLLKYSVHEGKRVNYYYQDQKLNLFWERGRKVPKAPSRHKQRTMLNFAGRDGFLRWFTSEYILNQEFRGIEDKSNPETNKVDRRLKAYDSVIFNVGMWPMSGIRVGGHFTAGRYKTMLAWAAENLMEVNHRRASMKVEPLIFVWHGLPSYPLMKTVNEKIRIKKDWRSPYRLKIWSDIAEHVLSSTLQRSSSIRVINAFELTHPFLHDAPDAAHFYKTPAVEAETDEILHKLNICNAPI</sequence>
<proteinExistence type="predicted"/>
<feature type="transmembrane region" description="Helical" evidence="2">
    <location>
        <begin position="259"/>
        <end position="282"/>
    </location>
</feature>
<gene>
    <name evidence="3" type="ORF">CcCBS67573_g03737</name>
</gene>
<keyword evidence="2" id="KW-0812">Transmembrane</keyword>
<evidence type="ECO:0000313" key="4">
    <source>
        <dbReference type="Proteomes" id="UP000320333"/>
    </source>
</evidence>
<reference evidence="3 4" key="1">
    <citation type="journal article" date="2019" name="Sci. Rep.">
        <title>Comparative genomics of chytrid fungi reveal insights into the obligate biotrophic and pathogenic lifestyle of Synchytrium endobioticum.</title>
        <authorList>
            <person name="van de Vossenberg B.T.L.H."/>
            <person name="Warris S."/>
            <person name="Nguyen H.D.T."/>
            <person name="van Gent-Pelzer M.P.E."/>
            <person name="Joly D.L."/>
            <person name="van de Geest H.C."/>
            <person name="Bonants P.J.M."/>
            <person name="Smith D.S."/>
            <person name="Levesque C.A."/>
            <person name="van der Lee T.A.J."/>
        </authorList>
    </citation>
    <scope>NUCLEOTIDE SEQUENCE [LARGE SCALE GENOMIC DNA]</scope>
    <source>
        <strain evidence="3 4">CBS 675.73</strain>
    </source>
</reference>
<evidence type="ECO:0000313" key="3">
    <source>
        <dbReference type="EMBL" id="TPX75015.1"/>
    </source>
</evidence>
<evidence type="ECO:0008006" key="5">
    <source>
        <dbReference type="Google" id="ProtNLM"/>
    </source>
</evidence>
<feature type="transmembrane region" description="Helical" evidence="2">
    <location>
        <begin position="73"/>
        <end position="97"/>
    </location>
</feature>
<accession>A0A507FHA4</accession>
<feature type="transmembrane region" description="Helical" evidence="2">
    <location>
        <begin position="193"/>
        <end position="218"/>
    </location>
</feature>
<dbReference type="AlphaFoldDB" id="A0A507FHA4"/>
<evidence type="ECO:0000256" key="1">
    <source>
        <dbReference type="SAM" id="MobiDB-lite"/>
    </source>
</evidence>
<dbReference type="SUPFAM" id="SSF81321">
    <property type="entry name" value="Family A G protein-coupled receptor-like"/>
    <property type="match status" value="1"/>
</dbReference>
<feature type="transmembrane region" description="Helical" evidence="2">
    <location>
        <begin position="117"/>
        <end position="137"/>
    </location>
</feature>
<feature type="transmembrane region" description="Helical" evidence="2">
    <location>
        <begin position="385"/>
        <end position="406"/>
    </location>
</feature>